<comment type="caution">
    <text evidence="2">The sequence shown here is derived from an EMBL/GenBank/DDBJ whole genome shotgun (WGS) entry which is preliminary data.</text>
</comment>
<dbReference type="Gene3D" id="3.80.10.10">
    <property type="entry name" value="Ribonuclease Inhibitor"/>
    <property type="match status" value="1"/>
</dbReference>
<gene>
    <name evidence="2" type="ORF">QBC40DRAFT_1752</name>
</gene>
<protein>
    <recommendedName>
        <fullName evidence="4">Leucine rich repeat domain containing protein</fullName>
    </recommendedName>
</protein>
<name>A0AAN6XS45_9PEZI</name>
<reference evidence="2" key="1">
    <citation type="journal article" date="2023" name="Mol. Phylogenet. Evol.">
        <title>Genome-scale phylogeny and comparative genomics of the fungal order Sordariales.</title>
        <authorList>
            <person name="Hensen N."/>
            <person name="Bonometti L."/>
            <person name="Westerberg I."/>
            <person name="Brannstrom I.O."/>
            <person name="Guillou S."/>
            <person name="Cros-Aarteil S."/>
            <person name="Calhoun S."/>
            <person name="Haridas S."/>
            <person name="Kuo A."/>
            <person name="Mondo S."/>
            <person name="Pangilinan J."/>
            <person name="Riley R."/>
            <person name="LaButti K."/>
            <person name="Andreopoulos B."/>
            <person name="Lipzen A."/>
            <person name="Chen C."/>
            <person name="Yan M."/>
            <person name="Daum C."/>
            <person name="Ng V."/>
            <person name="Clum A."/>
            <person name="Steindorff A."/>
            <person name="Ohm R.A."/>
            <person name="Martin F."/>
            <person name="Silar P."/>
            <person name="Natvig D.O."/>
            <person name="Lalanne C."/>
            <person name="Gautier V."/>
            <person name="Ament-Velasquez S.L."/>
            <person name="Kruys A."/>
            <person name="Hutchinson M.I."/>
            <person name="Powell A.J."/>
            <person name="Barry K."/>
            <person name="Miller A.N."/>
            <person name="Grigoriev I.V."/>
            <person name="Debuchy R."/>
            <person name="Gladieux P."/>
            <person name="Hiltunen Thoren M."/>
            <person name="Johannesson H."/>
        </authorList>
    </citation>
    <scope>NUCLEOTIDE SEQUENCE</scope>
    <source>
        <strain evidence="2">CBS 315.58</strain>
    </source>
</reference>
<dbReference type="Proteomes" id="UP001303160">
    <property type="component" value="Unassembled WGS sequence"/>
</dbReference>
<evidence type="ECO:0000256" key="1">
    <source>
        <dbReference type="SAM" id="MobiDB-lite"/>
    </source>
</evidence>
<evidence type="ECO:0000313" key="3">
    <source>
        <dbReference type="Proteomes" id="UP001303160"/>
    </source>
</evidence>
<organism evidence="2 3">
    <name type="scientific">Triangularia verruculosa</name>
    <dbReference type="NCBI Taxonomy" id="2587418"/>
    <lineage>
        <taxon>Eukaryota</taxon>
        <taxon>Fungi</taxon>
        <taxon>Dikarya</taxon>
        <taxon>Ascomycota</taxon>
        <taxon>Pezizomycotina</taxon>
        <taxon>Sordariomycetes</taxon>
        <taxon>Sordariomycetidae</taxon>
        <taxon>Sordariales</taxon>
        <taxon>Podosporaceae</taxon>
        <taxon>Triangularia</taxon>
    </lineage>
</organism>
<dbReference type="InterPro" id="IPR032675">
    <property type="entry name" value="LRR_dom_sf"/>
</dbReference>
<dbReference type="AlphaFoldDB" id="A0AAN6XS45"/>
<sequence>MDNITRIAAAANPPSYQEATRHLDWVELIAPYVPIREYARLCLVNRRFYRHLAPRLWNDPLATASTGRPASRDIDLEWFYRFMEHMQHVRQTTRHLVTCLDLRAVEVGTSELSLYSLSRSFSAYLRMVRVTFPQLRCILLNRHWDVEADDLAVATTPGSNAEGPLMLSIPQCQVKVPTVFFSSPYLCQLVYLDMSGMAGSLRKSLEQRTFGPERYPDLRILKVGAREMGDSTAALLARRFKQQLWSLDLSKNELTDAVLDDLHICAFAAGSLRTARHFDVEGRFEIIGNQRTPLFGLIRESQWSATFNHPDRYLVDAPDYTRSVADTAPEHVRTRSNGQEQIQHDSEDEIRKLLSGSIRGPPPDREYVRALDVCQSHNGLTHLYLNGNSLTASGLVRLIMSSPGQLQRLECDSVVYDMHEAAKPEWLSSNMVVSGLLGAAHVFRPVLSSNLQVLRIHHSLVTQLLSLKPREEGGNGWGLSSMENLWLAEMFLLPRAEMAYPQAFVPDMNPRLRVLILSHIPRWSTGPLIDKLINLLKLASMQERAIQDLSQSRRGPFTVSGLRHIRLEFDYDCREELLMGDSQGDDEEEKETANSSEELAAKNFSFFDESRFMDFSFDSSEVSSPNINTATAINTDTTPLASGAGPAADDHRAVLDNNRSQNERHAPSSSSTLLHLPRTGDTSELTLNGGNEDESARLTTGPQQQQEQQQQTVLPNDATLSVADSSTASWNGTEYTVWAGPPPSPPPIYSTEDTPQQHEHQRQQQKLSPAVKAYMHNILDERLCTDARPASPCHVLAGVPEGEFVWSAAWQAIVTRGDNSVRKPKKRELLNGMRDVVEEIKAFRRGTRARYEEALKRARQNGEEVKLGEPHFYYRGLLQVVTALR</sequence>
<evidence type="ECO:0000313" key="2">
    <source>
        <dbReference type="EMBL" id="KAK4205739.1"/>
    </source>
</evidence>
<evidence type="ECO:0008006" key="4">
    <source>
        <dbReference type="Google" id="ProtNLM"/>
    </source>
</evidence>
<feature type="region of interest" description="Disordered" evidence="1">
    <location>
        <begin position="733"/>
        <end position="767"/>
    </location>
</feature>
<reference evidence="2" key="2">
    <citation type="submission" date="2023-05" db="EMBL/GenBank/DDBJ databases">
        <authorList>
            <consortium name="Lawrence Berkeley National Laboratory"/>
            <person name="Steindorff A."/>
            <person name="Hensen N."/>
            <person name="Bonometti L."/>
            <person name="Westerberg I."/>
            <person name="Brannstrom I.O."/>
            <person name="Guillou S."/>
            <person name="Cros-Aarteil S."/>
            <person name="Calhoun S."/>
            <person name="Haridas S."/>
            <person name="Kuo A."/>
            <person name="Mondo S."/>
            <person name="Pangilinan J."/>
            <person name="Riley R."/>
            <person name="Labutti K."/>
            <person name="Andreopoulos B."/>
            <person name="Lipzen A."/>
            <person name="Chen C."/>
            <person name="Yanf M."/>
            <person name="Daum C."/>
            <person name="Ng V."/>
            <person name="Clum A."/>
            <person name="Ohm R."/>
            <person name="Martin F."/>
            <person name="Silar P."/>
            <person name="Natvig D."/>
            <person name="Lalanne C."/>
            <person name="Gautier V."/>
            <person name="Ament-Velasquez S.L."/>
            <person name="Kruys A."/>
            <person name="Hutchinson M.I."/>
            <person name="Powell A.J."/>
            <person name="Barry K."/>
            <person name="Miller A.N."/>
            <person name="Grigoriev I.V."/>
            <person name="Debuchy R."/>
            <person name="Gladieux P."/>
            <person name="Thoren M.H."/>
            <person name="Johannesson H."/>
        </authorList>
    </citation>
    <scope>NUCLEOTIDE SEQUENCE</scope>
    <source>
        <strain evidence="2">CBS 315.58</strain>
    </source>
</reference>
<feature type="compositionally biased region" description="Low complexity" evidence="1">
    <location>
        <begin position="629"/>
        <end position="638"/>
    </location>
</feature>
<dbReference type="EMBL" id="MU863875">
    <property type="protein sequence ID" value="KAK4205739.1"/>
    <property type="molecule type" value="Genomic_DNA"/>
</dbReference>
<proteinExistence type="predicted"/>
<feature type="compositionally biased region" description="Polar residues" evidence="1">
    <location>
        <begin position="680"/>
        <end position="689"/>
    </location>
</feature>
<keyword evidence="3" id="KW-1185">Reference proteome</keyword>
<accession>A0AAN6XS45</accession>
<feature type="region of interest" description="Disordered" evidence="1">
    <location>
        <begin position="629"/>
        <end position="718"/>
    </location>
</feature>
<dbReference type="SUPFAM" id="SSF52047">
    <property type="entry name" value="RNI-like"/>
    <property type="match status" value="1"/>
</dbReference>